<evidence type="ECO:0000256" key="3">
    <source>
        <dbReference type="ARBA" id="ARBA00022741"/>
    </source>
</evidence>
<evidence type="ECO:0000259" key="9">
    <source>
        <dbReference type="Pfam" id="PF23559"/>
    </source>
</evidence>
<evidence type="ECO:0000256" key="5">
    <source>
        <dbReference type="ARBA" id="ARBA00022840"/>
    </source>
</evidence>
<dbReference type="InterPro" id="IPR042197">
    <property type="entry name" value="Apaf_helical"/>
</dbReference>
<feature type="domain" description="Disease resistance protein winged helix" evidence="9">
    <location>
        <begin position="426"/>
        <end position="497"/>
    </location>
</feature>
<dbReference type="InterPro" id="IPR002182">
    <property type="entry name" value="NB-ARC"/>
</dbReference>
<evidence type="ECO:0000259" key="8">
    <source>
        <dbReference type="Pfam" id="PF18052"/>
    </source>
</evidence>
<dbReference type="Gene3D" id="1.10.8.430">
    <property type="entry name" value="Helical domain of apoptotic protease-activating factors"/>
    <property type="match status" value="1"/>
</dbReference>
<sequence>MAWALVSTIVDQLGSLIASEVASIVNVKEEVKKLERKFHEIQAKLNDAEERQVKEEAVRLWLEKLNNVSYEMADVLDEWNTAKIKADIEKEEEAEASTAKRRKVLSLVSTFFQRRDIARKIKEITEKLDEIDGEGDMYQFVLTSGNEEVVRLPTDSHVDVSNILGRDKVKVDLVNILLGRGNEEERSPHVISLVGMGGVGKTTLAQLAYNDSELNSAHFEKKGWVCVSDPFNQFMVAKAIIKICGGRDSNTTDWPSLMDEMCETIREKKLFLVFDDVWTEDDVLWRPFELALQNAAQGSRILVTTRKRKVADVMRSAKRIDLEELSDDDCWSIFSTIAFCDKDSVQRNDLEEIGRKISDKCKGLPLAARTLGSLMRFKSRKEQWKMVFCSKLWELHDVERGLFAPLLLSYYDLPSPLRRCFSYCAVFPKDYVFSEENLVSMWLAQGYIKSNAGMERIVARDYLEILFIRSLFQDFRVDQDDENIMRFKMHDIVHDLAQIMAKNECITIMAKNECITINGCKESRPNLQNTRHLYLEISRNAQIPESIYRAKNLRTLIVVGHDSYNVSKLFYHFRRLRTLSLGCYFGELKVSDEIEDLKHLRYLNIPTWQENKWPETICNLRNLQFLNITSNHPYGLKKLPQGMSKLINLKRLIFKEPFRHSFEFPREIGRLSSLTKLSHFFVGDKDDSQRCRLGELKDLNHLQGTLEICGLGNVEDACEAKNAELKEKNDLHGLSLRFCEDDDGGRMETDVAVLNALEPPPGLEKLEIHSYRGTTMFPDWMMSLTKLKSLFLTCGENLERSPPLGKLQYLEYLFIGPHAFPFKKLGVEFLGIESENTQDGIIKIFPNLKTLQFFFLLEWEEWIGIGGQEEEDCTIIMPCLQKLVIYECPNLKSLPDFLFKTSLQEFEVKGSPNLHERYQRGTGEDWAKISHIPNIKINHIEMQRDGQEVIQQATIEEEFDQEEQSEDEEEGR</sequence>
<keyword evidence="4" id="KW-0611">Plant defense</keyword>
<feature type="domain" description="R13L1/DRL21-like LRR repeat region" evidence="10">
    <location>
        <begin position="693"/>
        <end position="815"/>
    </location>
</feature>
<evidence type="ECO:0000259" key="7">
    <source>
        <dbReference type="Pfam" id="PF00931"/>
    </source>
</evidence>
<evidence type="ECO:0000256" key="6">
    <source>
        <dbReference type="SAM" id="Coils"/>
    </source>
</evidence>
<dbReference type="InterPro" id="IPR027417">
    <property type="entry name" value="P-loop_NTPase"/>
</dbReference>
<dbReference type="SUPFAM" id="SSF52540">
    <property type="entry name" value="P-loop containing nucleoside triphosphate hydrolases"/>
    <property type="match status" value="1"/>
</dbReference>
<dbReference type="PANTHER" id="PTHR36766">
    <property type="entry name" value="PLANT BROAD-SPECTRUM MILDEW RESISTANCE PROTEIN RPW8"/>
    <property type="match status" value="1"/>
</dbReference>
<feature type="coiled-coil region" evidence="6">
    <location>
        <begin position="17"/>
        <end position="51"/>
    </location>
</feature>
<accession>A0AAN7FVX9</accession>
<keyword evidence="2" id="KW-0677">Repeat</keyword>
<dbReference type="GO" id="GO:0043531">
    <property type="term" value="F:ADP binding"/>
    <property type="evidence" value="ECO:0007669"/>
    <property type="project" value="InterPro"/>
</dbReference>
<dbReference type="GO" id="GO:0051707">
    <property type="term" value="P:response to other organism"/>
    <property type="evidence" value="ECO:0007669"/>
    <property type="project" value="UniProtKB-ARBA"/>
</dbReference>
<feature type="domain" description="NB-ARC" evidence="7">
    <location>
        <begin position="184"/>
        <end position="342"/>
    </location>
</feature>
<evidence type="ECO:0000256" key="4">
    <source>
        <dbReference type="ARBA" id="ARBA00022821"/>
    </source>
</evidence>
<dbReference type="Gene3D" id="1.10.10.10">
    <property type="entry name" value="Winged helix-like DNA-binding domain superfamily/Winged helix DNA-binding domain"/>
    <property type="match status" value="1"/>
</dbReference>
<dbReference type="SUPFAM" id="SSF52058">
    <property type="entry name" value="L domain-like"/>
    <property type="match status" value="1"/>
</dbReference>
<protein>
    <recommendedName>
        <fullName evidence="13">Disease resistance protein RGA3</fullName>
    </recommendedName>
</protein>
<dbReference type="InterPro" id="IPR036388">
    <property type="entry name" value="WH-like_DNA-bd_sf"/>
</dbReference>
<comment type="caution">
    <text evidence="11">The sequence shown here is derived from an EMBL/GenBank/DDBJ whole genome shotgun (WGS) entry which is preliminary data.</text>
</comment>
<dbReference type="Proteomes" id="UP001324115">
    <property type="component" value="Unassembled WGS sequence"/>
</dbReference>
<evidence type="ECO:0000313" key="12">
    <source>
        <dbReference type="Proteomes" id="UP001324115"/>
    </source>
</evidence>
<dbReference type="Pfam" id="PF23559">
    <property type="entry name" value="WHD_DRP"/>
    <property type="match status" value="1"/>
</dbReference>
<evidence type="ECO:0000313" key="11">
    <source>
        <dbReference type="EMBL" id="KAK4596624.1"/>
    </source>
</evidence>
<proteinExistence type="predicted"/>
<organism evidence="11 12">
    <name type="scientific">Quercus rubra</name>
    <name type="common">Northern red oak</name>
    <name type="synonym">Quercus borealis</name>
    <dbReference type="NCBI Taxonomy" id="3512"/>
    <lineage>
        <taxon>Eukaryota</taxon>
        <taxon>Viridiplantae</taxon>
        <taxon>Streptophyta</taxon>
        <taxon>Embryophyta</taxon>
        <taxon>Tracheophyta</taxon>
        <taxon>Spermatophyta</taxon>
        <taxon>Magnoliopsida</taxon>
        <taxon>eudicotyledons</taxon>
        <taxon>Gunneridae</taxon>
        <taxon>Pentapetalae</taxon>
        <taxon>rosids</taxon>
        <taxon>fabids</taxon>
        <taxon>Fagales</taxon>
        <taxon>Fagaceae</taxon>
        <taxon>Quercus</taxon>
    </lineage>
</organism>
<dbReference type="AlphaFoldDB" id="A0AAN7FVX9"/>
<dbReference type="FunFam" id="1.10.10.10:FF:000322">
    <property type="entry name" value="Probable disease resistance protein At1g63360"/>
    <property type="match status" value="1"/>
</dbReference>
<dbReference type="InterPro" id="IPR038005">
    <property type="entry name" value="RX-like_CC"/>
</dbReference>
<dbReference type="Pfam" id="PF18052">
    <property type="entry name" value="Rx_N"/>
    <property type="match status" value="1"/>
</dbReference>
<dbReference type="PANTHER" id="PTHR36766:SF45">
    <property type="entry name" value="NB-ARC DOMAIN-CONTAINING PROTEIN"/>
    <property type="match status" value="1"/>
</dbReference>
<dbReference type="PRINTS" id="PR00364">
    <property type="entry name" value="DISEASERSIST"/>
</dbReference>
<dbReference type="GO" id="GO:0005524">
    <property type="term" value="F:ATP binding"/>
    <property type="evidence" value="ECO:0007669"/>
    <property type="project" value="UniProtKB-KW"/>
</dbReference>
<dbReference type="EMBL" id="JAXUIC010000003">
    <property type="protein sequence ID" value="KAK4596624.1"/>
    <property type="molecule type" value="Genomic_DNA"/>
</dbReference>
<evidence type="ECO:0000256" key="1">
    <source>
        <dbReference type="ARBA" id="ARBA00022614"/>
    </source>
</evidence>
<keyword evidence="3" id="KW-0547">Nucleotide-binding</keyword>
<dbReference type="InterPro" id="IPR056789">
    <property type="entry name" value="LRR_R13L1-DRL21"/>
</dbReference>
<name>A0AAN7FVX9_QUERU</name>
<dbReference type="CDD" id="cd14798">
    <property type="entry name" value="RX-CC_like"/>
    <property type="match status" value="1"/>
</dbReference>
<keyword evidence="6" id="KW-0175">Coiled coil</keyword>
<dbReference type="Pfam" id="PF25019">
    <property type="entry name" value="LRR_R13L1-DRL21"/>
    <property type="match status" value="1"/>
</dbReference>
<reference evidence="11 12" key="1">
    <citation type="journal article" date="2023" name="G3 (Bethesda)">
        <title>A haplotype-resolved chromosome-scale genome for Quercus rubra L. provides insights into the genetics of adaptive traits for red oak species.</title>
        <authorList>
            <person name="Kapoor B."/>
            <person name="Jenkins J."/>
            <person name="Schmutz J."/>
            <person name="Zhebentyayeva T."/>
            <person name="Kuelheim C."/>
            <person name="Coggeshall M."/>
            <person name="Heim C."/>
            <person name="Lasky J.R."/>
            <person name="Leites L."/>
            <person name="Islam-Faridi N."/>
            <person name="Romero-Severson J."/>
            <person name="DeLeo V.L."/>
            <person name="Lucas S.M."/>
            <person name="Lazic D."/>
            <person name="Gailing O."/>
            <person name="Carlson J."/>
            <person name="Staton M."/>
        </authorList>
    </citation>
    <scope>NUCLEOTIDE SEQUENCE [LARGE SCALE GENOMIC DNA]</scope>
    <source>
        <strain evidence="11">Pseudo-F2</strain>
    </source>
</reference>
<evidence type="ECO:0000259" key="10">
    <source>
        <dbReference type="Pfam" id="PF25019"/>
    </source>
</evidence>
<gene>
    <name evidence="11" type="ORF">RGQ29_014592</name>
</gene>
<dbReference type="Pfam" id="PF00931">
    <property type="entry name" value="NB-ARC"/>
    <property type="match status" value="1"/>
</dbReference>
<feature type="domain" description="Disease resistance N-terminal" evidence="8">
    <location>
        <begin position="6"/>
        <end position="87"/>
    </location>
</feature>
<dbReference type="InterPro" id="IPR041118">
    <property type="entry name" value="Rx_N"/>
</dbReference>
<dbReference type="Gene3D" id="3.40.50.300">
    <property type="entry name" value="P-loop containing nucleotide triphosphate hydrolases"/>
    <property type="match status" value="1"/>
</dbReference>
<dbReference type="InterPro" id="IPR058922">
    <property type="entry name" value="WHD_DRP"/>
</dbReference>
<evidence type="ECO:0008006" key="13">
    <source>
        <dbReference type="Google" id="ProtNLM"/>
    </source>
</evidence>
<keyword evidence="1" id="KW-0433">Leucine-rich repeat</keyword>
<dbReference type="Gene3D" id="3.80.10.10">
    <property type="entry name" value="Ribonuclease Inhibitor"/>
    <property type="match status" value="1"/>
</dbReference>
<dbReference type="Gene3D" id="1.20.5.4130">
    <property type="match status" value="1"/>
</dbReference>
<evidence type="ECO:0000256" key="2">
    <source>
        <dbReference type="ARBA" id="ARBA00022737"/>
    </source>
</evidence>
<dbReference type="GO" id="GO:0006952">
    <property type="term" value="P:defense response"/>
    <property type="evidence" value="ECO:0007669"/>
    <property type="project" value="UniProtKB-KW"/>
</dbReference>
<keyword evidence="12" id="KW-1185">Reference proteome</keyword>
<keyword evidence="5" id="KW-0067">ATP-binding</keyword>
<dbReference type="InterPro" id="IPR032675">
    <property type="entry name" value="LRR_dom_sf"/>
</dbReference>